<name>A0A326TRI6_THEHA</name>
<protein>
    <submittedName>
        <fullName evidence="1">Uncharacterized protein</fullName>
    </submittedName>
</protein>
<sequence>MVMRKAKAQHRIVTLDLCFRELVHYRVYVVPTEAIAWMVGAGPFTVKQAHKAVFDLALSGWS</sequence>
<keyword evidence="2" id="KW-1185">Reference proteome</keyword>
<organism evidence="1 2">
    <name type="scientific">Thermosporothrix hazakensis</name>
    <dbReference type="NCBI Taxonomy" id="644383"/>
    <lineage>
        <taxon>Bacteria</taxon>
        <taxon>Bacillati</taxon>
        <taxon>Chloroflexota</taxon>
        <taxon>Ktedonobacteria</taxon>
        <taxon>Ktedonobacterales</taxon>
        <taxon>Thermosporotrichaceae</taxon>
        <taxon>Thermosporothrix</taxon>
    </lineage>
</organism>
<gene>
    <name evidence="1" type="ORF">EI42_06129</name>
</gene>
<dbReference type="EMBL" id="QKUF01000049">
    <property type="protein sequence ID" value="PZW19316.1"/>
    <property type="molecule type" value="Genomic_DNA"/>
</dbReference>
<evidence type="ECO:0000313" key="1">
    <source>
        <dbReference type="EMBL" id="PZW19316.1"/>
    </source>
</evidence>
<evidence type="ECO:0000313" key="2">
    <source>
        <dbReference type="Proteomes" id="UP000248806"/>
    </source>
</evidence>
<dbReference type="Proteomes" id="UP000248806">
    <property type="component" value="Unassembled WGS sequence"/>
</dbReference>
<comment type="caution">
    <text evidence="1">The sequence shown here is derived from an EMBL/GenBank/DDBJ whole genome shotgun (WGS) entry which is preliminary data.</text>
</comment>
<accession>A0A326TRI6</accession>
<dbReference type="AlphaFoldDB" id="A0A326TRI6"/>
<proteinExistence type="predicted"/>
<reference evidence="1 2" key="1">
    <citation type="submission" date="2018-06" db="EMBL/GenBank/DDBJ databases">
        <title>Genomic Encyclopedia of Archaeal and Bacterial Type Strains, Phase II (KMG-II): from individual species to whole genera.</title>
        <authorList>
            <person name="Goeker M."/>
        </authorList>
    </citation>
    <scope>NUCLEOTIDE SEQUENCE [LARGE SCALE GENOMIC DNA]</scope>
    <source>
        <strain evidence="1 2">ATCC BAA-1881</strain>
    </source>
</reference>